<dbReference type="Proteomes" id="UP000095488">
    <property type="component" value="Unassembled WGS sequence"/>
</dbReference>
<dbReference type="RefSeq" id="WP_055259693.1">
    <property type="nucleotide sequence ID" value="NZ_CABIXL010000006.1"/>
</dbReference>
<dbReference type="EMBL" id="CYZR01000006">
    <property type="protein sequence ID" value="CUO07657.1"/>
    <property type="molecule type" value="Genomic_DNA"/>
</dbReference>
<evidence type="ECO:0000256" key="4">
    <source>
        <dbReference type="SAM" id="Phobius"/>
    </source>
</evidence>
<keyword evidence="7" id="KW-1185">Reference proteome</keyword>
<dbReference type="InterPro" id="IPR001173">
    <property type="entry name" value="Glyco_trans_2-like"/>
</dbReference>
<accession>A0ABM9URH5</accession>
<name>A0ABM9URH5_SARVE</name>
<dbReference type="Gene3D" id="3.90.550.10">
    <property type="entry name" value="Spore Coat Polysaccharide Biosynthesis Protein SpsA, Chain A"/>
    <property type="match status" value="1"/>
</dbReference>
<dbReference type="NCBIfam" id="TIGR03111">
    <property type="entry name" value="glyc2_xrt_Gpos1"/>
    <property type="match status" value="1"/>
</dbReference>
<keyword evidence="4" id="KW-1133">Transmembrane helix</keyword>
<dbReference type="InterPro" id="IPR017542">
    <property type="entry name" value="XrtG-assoc_glycosyltfrase"/>
</dbReference>
<dbReference type="CDD" id="cd06423">
    <property type="entry name" value="CESA_like"/>
    <property type="match status" value="1"/>
</dbReference>
<dbReference type="SUPFAM" id="SSF53448">
    <property type="entry name" value="Nucleotide-diphospho-sugar transferases"/>
    <property type="match status" value="1"/>
</dbReference>
<dbReference type="InterPro" id="IPR029044">
    <property type="entry name" value="Nucleotide-diphossugar_trans"/>
</dbReference>
<sequence>MLNTVYFYLIFWCIWLLIPLVVDGIPGFFIAFNLFITQFKIKKEKILKSYPAISIIIPVYNSASTLEACIESVVKQKYPKDKIEIFLIDNGSSDNSFEVFHKIHNIYSSSQMWWLTSGSGKVNALNKGLYLSKGDCLINIDSDGILHEDAIFNMIYDFEQDHSISAMTGAILINKDTMTKDNDKKFLKLIQKCELYEYLEAFLVGRAYESKRNNMFTLAGAFSGFRRSAIVKTHLYNAETLGEDTAMTFEIKTSLNGKVKLCPTAYFFTDSIESIDKLYLQRQRWQCGELEVAALFKKQNLSKKLRRMITVTLIKDHTFLFSRMIWFFANIYLIASSYPLYIILISNLLLYFMYSLISVCNFIVIKKYLKNLKEYKSYYNRNFFIAFLMPSYRMFTFFMRALGAINAMDDESNWNRKSFKTEKDEVSQYIKSLINKIGKVN</sequence>
<organism evidence="6 7">
    <name type="scientific">Sarcina ventriculi</name>
    <name type="common">Clostridium ventriculi</name>
    <dbReference type="NCBI Taxonomy" id="1267"/>
    <lineage>
        <taxon>Bacteria</taxon>
        <taxon>Bacillati</taxon>
        <taxon>Bacillota</taxon>
        <taxon>Clostridia</taxon>
        <taxon>Eubacteriales</taxon>
        <taxon>Clostridiaceae</taxon>
        <taxon>Sarcina</taxon>
    </lineage>
</organism>
<evidence type="ECO:0000259" key="5">
    <source>
        <dbReference type="Pfam" id="PF00535"/>
    </source>
</evidence>
<protein>
    <submittedName>
        <fullName evidence="6">Poly-beta-1,6-N-acetyl-D-glucosamine synthase</fullName>
        <ecNumber evidence="6">2.4.1.-</ecNumber>
    </submittedName>
</protein>
<dbReference type="PANTHER" id="PTHR43630">
    <property type="entry name" value="POLY-BETA-1,6-N-ACETYL-D-GLUCOSAMINE SYNTHASE"/>
    <property type="match status" value="1"/>
</dbReference>
<comment type="similarity">
    <text evidence="1">Belongs to the glycosyltransferase 2 family.</text>
</comment>
<dbReference type="GO" id="GO:0016757">
    <property type="term" value="F:glycosyltransferase activity"/>
    <property type="evidence" value="ECO:0007669"/>
    <property type="project" value="UniProtKB-KW"/>
</dbReference>
<keyword evidence="4" id="KW-0472">Membrane</keyword>
<feature type="domain" description="Glycosyltransferase 2-like" evidence="5">
    <location>
        <begin position="54"/>
        <end position="230"/>
    </location>
</feature>
<gene>
    <name evidence="6" type="primary">icaA_2</name>
    <name evidence="6" type="ORF">ERS852473_01821</name>
</gene>
<feature type="transmembrane region" description="Helical" evidence="4">
    <location>
        <begin position="384"/>
        <end position="405"/>
    </location>
</feature>
<evidence type="ECO:0000313" key="7">
    <source>
        <dbReference type="Proteomes" id="UP000095488"/>
    </source>
</evidence>
<feature type="transmembrane region" description="Helical" evidence="4">
    <location>
        <begin position="313"/>
        <end position="335"/>
    </location>
</feature>
<keyword evidence="4" id="KW-0812">Transmembrane</keyword>
<keyword evidence="2 6" id="KW-0328">Glycosyltransferase</keyword>
<evidence type="ECO:0000256" key="1">
    <source>
        <dbReference type="ARBA" id="ARBA00006739"/>
    </source>
</evidence>
<evidence type="ECO:0000256" key="3">
    <source>
        <dbReference type="ARBA" id="ARBA00022679"/>
    </source>
</evidence>
<keyword evidence="3 6" id="KW-0808">Transferase</keyword>
<feature type="transmembrane region" description="Helical" evidence="4">
    <location>
        <begin position="6"/>
        <end position="36"/>
    </location>
</feature>
<proteinExistence type="inferred from homology"/>
<evidence type="ECO:0000313" key="6">
    <source>
        <dbReference type="EMBL" id="CUO07657.1"/>
    </source>
</evidence>
<evidence type="ECO:0000256" key="2">
    <source>
        <dbReference type="ARBA" id="ARBA00022676"/>
    </source>
</evidence>
<dbReference type="EC" id="2.4.1.-" evidence="6"/>
<comment type="caution">
    <text evidence="6">The sequence shown here is derived from an EMBL/GenBank/DDBJ whole genome shotgun (WGS) entry which is preliminary data.</text>
</comment>
<feature type="transmembrane region" description="Helical" evidence="4">
    <location>
        <begin position="341"/>
        <end position="364"/>
    </location>
</feature>
<reference evidence="6 7" key="1">
    <citation type="submission" date="2015-09" db="EMBL/GenBank/DDBJ databases">
        <authorList>
            <consortium name="Pathogen Informatics"/>
        </authorList>
    </citation>
    <scope>NUCLEOTIDE SEQUENCE [LARGE SCALE GENOMIC DNA]</scope>
    <source>
        <strain evidence="6 7">2789STDY5834858</strain>
    </source>
</reference>
<dbReference type="Pfam" id="PF00535">
    <property type="entry name" value="Glycos_transf_2"/>
    <property type="match status" value="1"/>
</dbReference>
<dbReference type="PANTHER" id="PTHR43630:SF1">
    <property type="entry name" value="POLY-BETA-1,6-N-ACETYL-D-GLUCOSAMINE SYNTHASE"/>
    <property type="match status" value="1"/>
</dbReference>